<feature type="compositionally biased region" description="Polar residues" evidence="1">
    <location>
        <begin position="372"/>
        <end position="384"/>
    </location>
</feature>
<organism evidence="3 4">
    <name type="scientific">Cinara cedri</name>
    <dbReference type="NCBI Taxonomy" id="506608"/>
    <lineage>
        <taxon>Eukaryota</taxon>
        <taxon>Metazoa</taxon>
        <taxon>Ecdysozoa</taxon>
        <taxon>Arthropoda</taxon>
        <taxon>Hexapoda</taxon>
        <taxon>Insecta</taxon>
        <taxon>Pterygota</taxon>
        <taxon>Neoptera</taxon>
        <taxon>Paraneoptera</taxon>
        <taxon>Hemiptera</taxon>
        <taxon>Sternorrhyncha</taxon>
        <taxon>Aphidomorpha</taxon>
        <taxon>Aphidoidea</taxon>
        <taxon>Aphididae</taxon>
        <taxon>Lachninae</taxon>
        <taxon>Cinara</taxon>
    </lineage>
</organism>
<feature type="region of interest" description="Disordered" evidence="1">
    <location>
        <begin position="216"/>
        <end position="268"/>
    </location>
</feature>
<keyword evidence="4" id="KW-1185">Reference proteome</keyword>
<name>A0A5E4MQC1_9HEMI</name>
<dbReference type="AlphaFoldDB" id="A0A5E4MQC1"/>
<feature type="region of interest" description="Disordered" evidence="1">
    <location>
        <begin position="311"/>
        <end position="344"/>
    </location>
</feature>
<dbReference type="EMBL" id="CABPRJ010000973">
    <property type="protein sequence ID" value="VVC33694.1"/>
    <property type="molecule type" value="Genomic_DNA"/>
</dbReference>
<evidence type="ECO:0000313" key="4">
    <source>
        <dbReference type="Proteomes" id="UP000325440"/>
    </source>
</evidence>
<sequence>MFFMYMLISVMAVSTVFFRVTNTQPIEVTFGDIESQSESEASLSVMEHNDRESNLRYVMAIENSSFWTEIKKRSLTISSELLTSSIINKSPENLSDEELTQLKQVCQDGLKCVAVDHLLILTQVMQPTDDGKTSVRTAITKITKVLTQYTNEYHENTNQYEEVTDKDDTAKVYSSVTTIVEDNEELCQIDSNTYTRSNVNSYATSKTNAYLSSYENANENSNKSSVDNPDKTSDGSPSESSGSSLNGNSDEDTEKEGPLTIVNNGNINFGNINTFNVNEGTMNSATVNLDLPKNPDDSNMMPTKIEIHVDSEPSTPELDNTSTSQNDDQNTNTSQDKGALDDGKESLNYLNIYEYGSKETSNTATPDRDTKTVNNPNQGNSSPKTVVPADSSLAQIKSNGKTKAEKPTDTNGGAIHPNVTSNNFNGNSSSNIDKSEASKNITDGSAGTTGSKNNVLNAEKSNENFVSLNNGKNATQGQNRQRAGIVSAGHNNTDKVNKGYVEDGIINNGMIKLTEKNKGTKNKGVINNGKVKNGIINVGNVNNGKTNYGTINERINNGDIKRVNNYDVQQFVNQINNMYSSILKDLAQK</sequence>
<dbReference type="Proteomes" id="UP000325440">
    <property type="component" value="Unassembled WGS sequence"/>
</dbReference>
<feature type="compositionally biased region" description="Low complexity" evidence="1">
    <location>
        <begin position="234"/>
        <end position="248"/>
    </location>
</feature>
<feature type="compositionally biased region" description="Low complexity" evidence="1">
    <location>
        <begin position="418"/>
        <end position="431"/>
    </location>
</feature>
<evidence type="ECO:0000256" key="2">
    <source>
        <dbReference type="SAM" id="SignalP"/>
    </source>
</evidence>
<feature type="compositionally biased region" description="Polar residues" evidence="1">
    <location>
        <begin position="438"/>
        <end position="455"/>
    </location>
</feature>
<feature type="signal peptide" evidence="2">
    <location>
        <begin position="1"/>
        <end position="23"/>
    </location>
</feature>
<dbReference type="OrthoDB" id="6615597at2759"/>
<feature type="compositionally biased region" description="Polar residues" evidence="1">
    <location>
        <begin position="392"/>
        <end position="401"/>
    </location>
</feature>
<keyword evidence="2" id="KW-0732">Signal</keyword>
<feature type="chain" id="PRO_5022823308" evidence="2">
    <location>
        <begin position="24"/>
        <end position="589"/>
    </location>
</feature>
<protein>
    <submittedName>
        <fullName evidence="3">Uncharacterized protein</fullName>
    </submittedName>
</protein>
<accession>A0A5E4MQC1</accession>
<evidence type="ECO:0000256" key="1">
    <source>
        <dbReference type="SAM" id="MobiDB-lite"/>
    </source>
</evidence>
<proteinExistence type="predicted"/>
<feature type="compositionally biased region" description="Polar residues" evidence="1">
    <location>
        <begin position="312"/>
        <end position="336"/>
    </location>
</feature>
<reference evidence="3 4" key="1">
    <citation type="submission" date="2019-08" db="EMBL/GenBank/DDBJ databases">
        <authorList>
            <person name="Alioto T."/>
            <person name="Alioto T."/>
            <person name="Gomez Garrido J."/>
        </authorList>
    </citation>
    <scope>NUCLEOTIDE SEQUENCE [LARGE SCALE GENOMIC DNA]</scope>
</reference>
<evidence type="ECO:0000313" key="3">
    <source>
        <dbReference type="EMBL" id="VVC33694.1"/>
    </source>
</evidence>
<feature type="compositionally biased region" description="Polar residues" evidence="1">
    <location>
        <begin position="216"/>
        <end position="227"/>
    </location>
</feature>
<gene>
    <name evidence="3" type="ORF">CINCED_3A000738</name>
</gene>
<feature type="region of interest" description="Disordered" evidence="1">
    <location>
        <begin position="357"/>
        <end position="455"/>
    </location>
</feature>